<keyword evidence="1" id="KW-0472">Membrane</keyword>
<accession>A0A371NV46</accession>
<evidence type="ECO:0000256" key="1">
    <source>
        <dbReference type="SAM" id="Phobius"/>
    </source>
</evidence>
<sequence length="357" mass="37280">MMRLSTLLSEATRDVASGTARAVTFGAIFALTLLLLLASDVFATQRLIDDAARFTRSGAATLAVASSGNIAGEACEALSSLPQVSGSGAIRATQQQLTFAVMPRSPLDAYAASSGMRDVLGVRKLSERGIVVSADAADELGTLRNDTVITNRGVTELAGEYDYPADGRRPGFGWAALIPAPADELYDECWVTVWPFTSDIRPLLMSTLAASAPRDAKVEIAQLNTRYGSTFDGAARYDTRPTALNPLYAAALGLVLAFAAIRLRKLEFAARLHDGASTASLQALAVTESLSWLSTAALASAAIAAALAVQIPHPDSGAVIATSLTTCFAAIVGGVCGALTGATVVREQDLFAYFKDR</sequence>
<organism evidence="2 3">
    <name type="scientific">Microbacterium bovistercoris</name>
    <dbReference type="NCBI Taxonomy" id="2293570"/>
    <lineage>
        <taxon>Bacteria</taxon>
        <taxon>Bacillati</taxon>
        <taxon>Actinomycetota</taxon>
        <taxon>Actinomycetes</taxon>
        <taxon>Micrococcales</taxon>
        <taxon>Microbacteriaceae</taxon>
        <taxon>Microbacterium</taxon>
    </lineage>
</organism>
<feature type="transmembrane region" description="Helical" evidence="1">
    <location>
        <begin position="317"/>
        <end position="345"/>
    </location>
</feature>
<evidence type="ECO:0000313" key="2">
    <source>
        <dbReference type="EMBL" id="REJ06388.1"/>
    </source>
</evidence>
<dbReference type="AlphaFoldDB" id="A0A371NV46"/>
<protein>
    <recommendedName>
        <fullName evidence="4">ABC transporter permease</fullName>
    </recommendedName>
</protein>
<reference evidence="2 3" key="1">
    <citation type="submission" date="2018-08" db="EMBL/GenBank/DDBJ databases">
        <title>Isolation, diversity and antifungal activity of Actinobacteria from cow dung.</title>
        <authorList>
            <person name="Ling L."/>
        </authorList>
    </citation>
    <scope>NUCLEOTIDE SEQUENCE [LARGE SCALE GENOMIC DNA]</scope>
    <source>
        <strain evidence="2 3">NEAU-LLE</strain>
    </source>
</reference>
<gene>
    <name evidence="2" type="ORF">DY023_06305</name>
</gene>
<keyword evidence="3" id="KW-1185">Reference proteome</keyword>
<feature type="transmembrane region" description="Helical" evidence="1">
    <location>
        <begin position="246"/>
        <end position="263"/>
    </location>
</feature>
<name>A0A371NV46_9MICO</name>
<feature type="transmembrane region" description="Helical" evidence="1">
    <location>
        <begin position="290"/>
        <end position="311"/>
    </location>
</feature>
<evidence type="ECO:0000313" key="3">
    <source>
        <dbReference type="Proteomes" id="UP000262172"/>
    </source>
</evidence>
<keyword evidence="1" id="KW-1133">Transmembrane helix</keyword>
<comment type="caution">
    <text evidence="2">The sequence shown here is derived from an EMBL/GenBank/DDBJ whole genome shotgun (WGS) entry which is preliminary data.</text>
</comment>
<dbReference type="EMBL" id="QUAB01000035">
    <property type="protein sequence ID" value="REJ06388.1"/>
    <property type="molecule type" value="Genomic_DNA"/>
</dbReference>
<dbReference type="Proteomes" id="UP000262172">
    <property type="component" value="Unassembled WGS sequence"/>
</dbReference>
<keyword evidence="1" id="KW-0812">Transmembrane</keyword>
<proteinExistence type="predicted"/>
<evidence type="ECO:0008006" key="4">
    <source>
        <dbReference type="Google" id="ProtNLM"/>
    </source>
</evidence>